<dbReference type="PANTHER" id="PTHR42759:SF5">
    <property type="entry name" value="METHANOL DEHYDROGENASE REGULATOR"/>
    <property type="match status" value="1"/>
</dbReference>
<dbReference type="Gene3D" id="3.40.50.300">
    <property type="entry name" value="P-loop containing nucleotide triphosphate hydrolases"/>
    <property type="match status" value="1"/>
</dbReference>
<feature type="region of interest" description="Disordered" evidence="1">
    <location>
        <begin position="41"/>
        <end position="148"/>
    </location>
</feature>
<dbReference type="InterPro" id="IPR027417">
    <property type="entry name" value="P-loop_NTPase"/>
</dbReference>
<dbReference type="SUPFAM" id="SSF52540">
    <property type="entry name" value="P-loop containing nucleoside triphosphate hydrolases"/>
    <property type="match status" value="1"/>
</dbReference>
<evidence type="ECO:0000313" key="3">
    <source>
        <dbReference type="EMBL" id="MBL0005388.1"/>
    </source>
</evidence>
<organism evidence="3 4">
    <name type="scientific">Candidatus Phosphoribacter hodrii</name>
    <dbReference type="NCBI Taxonomy" id="2953743"/>
    <lineage>
        <taxon>Bacteria</taxon>
        <taxon>Bacillati</taxon>
        <taxon>Actinomycetota</taxon>
        <taxon>Actinomycetes</taxon>
        <taxon>Micrococcales</taxon>
        <taxon>Dermatophilaceae</taxon>
        <taxon>Candidatus Phosphoribacter</taxon>
    </lineage>
</organism>
<dbReference type="GO" id="GO:0005524">
    <property type="term" value="F:ATP binding"/>
    <property type="evidence" value="ECO:0007669"/>
    <property type="project" value="InterPro"/>
</dbReference>
<protein>
    <submittedName>
        <fullName evidence="3">MoxR family ATPase</fullName>
    </submittedName>
</protein>
<dbReference type="InterPro" id="IPR041628">
    <property type="entry name" value="ChlI/MoxR_AAA_lid"/>
</dbReference>
<dbReference type="Gene3D" id="1.10.8.80">
    <property type="entry name" value="Magnesium chelatase subunit I, C-Terminal domain"/>
    <property type="match status" value="1"/>
</dbReference>
<proteinExistence type="predicted"/>
<dbReference type="AlphaFoldDB" id="A0A9D7TBS9"/>
<comment type="caution">
    <text evidence="3">The sequence shown here is derived from an EMBL/GenBank/DDBJ whole genome shotgun (WGS) entry which is preliminary data.</text>
</comment>
<accession>A0A9D7TBS9</accession>
<dbReference type="Proteomes" id="UP000886632">
    <property type="component" value="Unassembled WGS sequence"/>
</dbReference>
<dbReference type="Pfam" id="PF17863">
    <property type="entry name" value="AAA_lid_2"/>
    <property type="match status" value="1"/>
</dbReference>
<dbReference type="PANTHER" id="PTHR42759">
    <property type="entry name" value="MOXR FAMILY PROTEIN"/>
    <property type="match status" value="1"/>
</dbReference>
<name>A0A9D7TBS9_9MICO</name>
<gene>
    <name evidence="3" type="ORF">IPP00_15915</name>
</gene>
<dbReference type="InterPro" id="IPR003593">
    <property type="entry name" value="AAA+_ATPase"/>
</dbReference>
<dbReference type="CDD" id="cd00009">
    <property type="entry name" value="AAA"/>
    <property type="match status" value="1"/>
</dbReference>
<feature type="domain" description="AAA+ ATPase" evidence="2">
    <location>
        <begin position="192"/>
        <end position="333"/>
    </location>
</feature>
<dbReference type="Pfam" id="PF07726">
    <property type="entry name" value="AAA_3"/>
    <property type="match status" value="1"/>
</dbReference>
<evidence type="ECO:0000256" key="1">
    <source>
        <dbReference type="SAM" id="MobiDB-lite"/>
    </source>
</evidence>
<dbReference type="SMART" id="SM00382">
    <property type="entry name" value="AAA"/>
    <property type="match status" value="1"/>
</dbReference>
<evidence type="ECO:0000313" key="4">
    <source>
        <dbReference type="Proteomes" id="UP000886632"/>
    </source>
</evidence>
<reference evidence="3" key="1">
    <citation type="submission" date="2020-10" db="EMBL/GenBank/DDBJ databases">
        <title>Connecting structure to function with the recovery of over 1000 high-quality activated sludge metagenome-assembled genomes encoding full-length rRNA genes using long-read sequencing.</title>
        <authorList>
            <person name="Singleton C.M."/>
            <person name="Petriglieri F."/>
            <person name="Kristensen J.M."/>
            <person name="Kirkegaard R.H."/>
            <person name="Michaelsen T.Y."/>
            <person name="Andersen M.H."/>
            <person name="Karst S.M."/>
            <person name="Dueholm M.S."/>
            <person name="Nielsen P.H."/>
            <person name="Albertsen M."/>
        </authorList>
    </citation>
    <scope>NUCLEOTIDE SEQUENCE</scope>
    <source>
        <strain evidence="3">Ribe_18-Q3-R11-54_MAXAC.001</strain>
    </source>
</reference>
<dbReference type="GO" id="GO:0016887">
    <property type="term" value="F:ATP hydrolysis activity"/>
    <property type="evidence" value="ECO:0007669"/>
    <property type="project" value="InterPro"/>
</dbReference>
<dbReference type="EMBL" id="JADKGK010000026">
    <property type="protein sequence ID" value="MBL0005388.1"/>
    <property type="molecule type" value="Genomic_DNA"/>
</dbReference>
<sequence>MRPHHHAPWRPTILHFPPLDAPDFPIFLVGPITPQVRRVEGSGGYAAQPPREEPLGCGARHTQEGSDPHGPAPDPLATRPLLTRCPGSAAFQSEPTYARRTGVPSQAPGGAKWRTAPPTRRGRRYGRAPGGTTVTDARTRPDTDPTAAGVVRTTPEALAELRAVTSRIASAMESVIEGKPAVVRTAITVLLAGGHLLIEDVPGVGKTMLAKALARSIDCSVRRIQFTPDLLPSDITGVSVFNQDLRDFEFRPGAIFANVVVGDEINRASPKTQSALLECMEESQVTVDGTTYSLQRPFIVMATQNPIEMEGTYPLPEAQRDRFMARISMGYPSTAAEVEMLDLHGGRSPLDTLVPVTDAQTVARLVLVTQDVYASPAVRQYVVDLANATRTSPAVRLGASPRAALHVLRAARAHAALEARDHVLPDDVQRVAPAVLGHRLMLSGEATLAHRSPAEVLAEILRSTPVPIGRR</sequence>
<dbReference type="InterPro" id="IPR050764">
    <property type="entry name" value="CbbQ/NirQ/NorQ/GpvN"/>
</dbReference>
<dbReference type="InterPro" id="IPR011703">
    <property type="entry name" value="ATPase_AAA-3"/>
</dbReference>
<evidence type="ECO:0000259" key="2">
    <source>
        <dbReference type="SMART" id="SM00382"/>
    </source>
</evidence>